<evidence type="ECO:0000313" key="1">
    <source>
        <dbReference type="EMBL" id="TID30706.1"/>
    </source>
</evidence>
<protein>
    <submittedName>
        <fullName evidence="1">Uncharacterized protein</fullName>
    </submittedName>
</protein>
<gene>
    <name evidence="1" type="ORF">CANINC_000622</name>
</gene>
<organism evidence="1 2">
    <name type="scientific">Pichia inconspicua</name>
    <dbReference type="NCBI Taxonomy" id="52247"/>
    <lineage>
        <taxon>Eukaryota</taxon>
        <taxon>Fungi</taxon>
        <taxon>Dikarya</taxon>
        <taxon>Ascomycota</taxon>
        <taxon>Saccharomycotina</taxon>
        <taxon>Pichiomycetes</taxon>
        <taxon>Pichiales</taxon>
        <taxon>Pichiaceae</taxon>
        <taxon>Pichia</taxon>
    </lineage>
</organism>
<reference evidence="1 2" key="1">
    <citation type="journal article" date="2019" name="Front. Genet.">
        <title>Whole-Genome Sequencing of the Opportunistic Yeast Pathogen Candida inconspicua Uncovers Its Hybrid Origin.</title>
        <authorList>
            <person name="Mixao V."/>
            <person name="Hansen A.P."/>
            <person name="Saus E."/>
            <person name="Boekhout T."/>
            <person name="Lass-Florl C."/>
            <person name="Gabaldon T."/>
        </authorList>
    </citation>
    <scope>NUCLEOTIDE SEQUENCE [LARGE SCALE GENOMIC DNA]</scope>
    <source>
        <strain evidence="1 2">CBS 180</strain>
    </source>
</reference>
<proteinExistence type="predicted"/>
<sequence length="353" mass="39690">MIFRRSLSTFTTINPNKVVFHQPLNHSSLILISTPSQLKRVIQRVSDEQSKSNKLNQILVACVDTICGSRNAISELWTNKFSIINHETIGDRNERLTPKKDALSVNPVKFDKSWKNNTLHTLFDINIGGFNPKIRLANTLFANGEESTCFYVGNSSIDWFNLSSVKVIIDENIKISEKSYKNRLTEIPFELNNPNGEYKITSYEGNLIKSINNQSTSGYLIDNAKVMDGKKDLYFKLYDANTSIEPWNEELYKLVVGGLGWGEKQAFLAVDPDALNGDVGYRNVKLFYYDTQRGVPTIPESGIVVECSEKEEGFNEASGETVEMEGVFGMGSEEGFEVNGVWHRANGEQIVAE</sequence>
<accession>A0A4T0X5F6</accession>
<keyword evidence="2" id="KW-1185">Reference proteome</keyword>
<comment type="caution">
    <text evidence="1">The sequence shown here is derived from an EMBL/GenBank/DDBJ whole genome shotgun (WGS) entry which is preliminary data.</text>
</comment>
<dbReference type="AlphaFoldDB" id="A0A4T0X5F6"/>
<dbReference type="EMBL" id="SELW01000121">
    <property type="protein sequence ID" value="TID30706.1"/>
    <property type="molecule type" value="Genomic_DNA"/>
</dbReference>
<evidence type="ECO:0000313" key="2">
    <source>
        <dbReference type="Proteomes" id="UP000307173"/>
    </source>
</evidence>
<dbReference type="OrthoDB" id="4080562at2759"/>
<name>A0A4T0X5F6_9ASCO</name>
<dbReference type="Proteomes" id="UP000307173">
    <property type="component" value="Unassembled WGS sequence"/>
</dbReference>